<dbReference type="InterPro" id="IPR016160">
    <property type="entry name" value="Ald_DH_CS_CYS"/>
</dbReference>
<dbReference type="InterPro" id="IPR029510">
    <property type="entry name" value="Ald_DH_CS_GLU"/>
</dbReference>
<dbReference type="SUPFAM" id="SSF53720">
    <property type="entry name" value="ALDH-like"/>
    <property type="match status" value="1"/>
</dbReference>
<dbReference type="PIRSF" id="PIRSF000197">
    <property type="entry name" value="Bifunct_PutA"/>
    <property type="match status" value="1"/>
</dbReference>
<comment type="similarity">
    <text evidence="8">Belongs to the aldehyde dehydrogenase family.</text>
</comment>
<dbReference type="PROSITE" id="PS00070">
    <property type="entry name" value="ALDEHYDE_DEHYDR_CYS"/>
    <property type="match status" value="1"/>
</dbReference>
<evidence type="ECO:0000256" key="4">
    <source>
        <dbReference type="ARBA" id="ARBA00023027"/>
    </source>
</evidence>
<dbReference type="InterPro" id="IPR029041">
    <property type="entry name" value="FAD-linked_oxidoreductase-like"/>
</dbReference>
<evidence type="ECO:0000313" key="12">
    <source>
        <dbReference type="Proteomes" id="UP000256424"/>
    </source>
</evidence>
<evidence type="ECO:0000259" key="10">
    <source>
        <dbReference type="Pfam" id="PF01619"/>
    </source>
</evidence>
<sequence>MQDAIKESIDLAKKLQYQINKDLSYSEKQFRKKMMKMLQNPQNKVMLIELLDKSFRSKDHLTAYEFISHTLQRYGIADFFSPFEKILLQSFLGIGKNIPALSVPFFIKNLKNDTKTMVLDENPIFLKKHTDKRKKQHIGLNVNLIGEEVLGNLEANYRLRKYENALNSQYIDYISIKITTIFSQINILDFEYSKDEIVKRLDKLYAIAQSQQENGNPKFINLDMEEFKDLELTVAAFMESIAKFNIKAGIVLQAYIPDSYEYLKKLVAFSRARVEDGKPPIKIRIVKGANMESEETIASIKDWELPTFRHKVDTDSNYNKMLNYILQDSHFKYINIGIASHNIFQIAYAMTRIKEVGAEECFTFEMLEGMNLKASFEIAKNHPLILYAPVCSDSHFNNAIAYLVRRLDENTGKDNFMRYAFDLEIDSAAWKQQEQIFIESLHGMESVRDTSYRNQNRLQAPFTNQANLETFHNEADTDFVLACNREWANQIKQKYQNFTPVTITPIIGENRIKDSDSREIKAKGENHLIGVVHNASAASITQAVDFLQASKQILSFEELGNILLRTAEIIAAKRNDLIGISALEVGKTFIETDAEVSEAIDFLRFYPHSMQKILKEHNNYDFSPKGIGVVITPWNFPVAISVGGIAASLASGNRVIYKPSNISCITGSMICECFYEAGLPKEYLVFLPASGKDINEVALARADFAILTGGEETAYRILEQNPTLFLSAETGGKNATIVTKMADRDQAAKNILHSAFSNSGQKCSATSLLILEKEVYEDENFKRTLVDAAQSINVGSPFEFKNKIGYLSDTINEKIKEGLKLQVDEEWALEPSFANENPYAMKPCIKYGVREGSFSHLNEFFAPILSVMCARDLEHALHIANSTGYGLTSGLESLDEREWEYYLRHIQAGNIYINKPTTGAIVLRQPFGGIKKSAIGFGRKAGGYNYLTQFLNITAKTERDAATIAEATQSNNVFEDRFQHFIISNLQGHSLESEVKGTLKSIQSYGYYNEKEFIQKRDVVHIRGEDNIFYYIPVESVIYRVSKEDTLSDILKIIAACQIINTKLTLSIKATEISQALEFVLENSKAMGIQNLTIAYQSLQDFIADAPEYELIRYLGALDSHSEICLKLIKECGAKGKLIANHKPYDNGYFELLYYHTERAASIAFHRYGNLGRRVLAE</sequence>
<comment type="pathway">
    <text evidence="1">Amino-acid degradation; L-proline degradation into L-glutamate; L-glutamate from L-proline: step 2/2.</text>
</comment>
<accession>A0A3D8J6E6</accession>
<dbReference type="GO" id="GO:0010133">
    <property type="term" value="P:L-proline catabolic process to L-glutamate"/>
    <property type="evidence" value="ECO:0007669"/>
    <property type="project" value="UniProtKB-UniPathway"/>
</dbReference>
<evidence type="ECO:0000256" key="5">
    <source>
        <dbReference type="ARBA" id="ARBA00048142"/>
    </source>
</evidence>
<dbReference type="InterPro" id="IPR050485">
    <property type="entry name" value="Proline_metab_enzyme"/>
</dbReference>
<dbReference type="InterPro" id="IPR016161">
    <property type="entry name" value="Ald_DH/histidinol_DH"/>
</dbReference>
<dbReference type="Pfam" id="PF00171">
    <property type="entry name" value="Aldedh"/>
    <property type="match status" value="1"/>
</dbReference>
<dbReference type="Pfam" id="PF01619">
    <property type="entry name" value="Pro_dh"/>
    <property type="match status" value="1"/>
</dbReference>
<dbReference type="InterPro" id="IPR016163">
    <property type="entry name" value="Ald_DH_C"/>
</dbReference>
<dbReference type="EC" id="1.2.1.88" evidence="2"/>
<dbReference type="GO" id="GO:0003700">
    <property type="term" value="F:DNA-binding transcription factor activity"/>
    <property type="evidence" value="ECO:0007669"/>
    <property type="project" value="InterPro"/>
</dbReference>
<dbReference type="OrthoDB" id="9762913at2"/>
<dbReference type="RefSeq" id="WP_104763126.1">
    <property type="nucleotide sequence ID" value="NZ_FZPM01000014.1"/>
</dbReference>
<feature type="domain" description="Aldehyde dehydrogenase" evidence="9">
    <location>
        <begin position="523"/>
        <end position="953"/>
    </location>
</feature>
<reference evidence="11 12" key="1">
    <citation type="submission" date="2018-04" db="EMBL/GenBank/DDBJ databases">
        <title>Novel Campyloabacter and Helicobacter Species and Strains.</title>
        <authorList>
            <person name="Mannion A.J."/>
            <person name="Shen Z."/>
            <person name="Fox J.G."/>
        </authorList>
    </citation>
    <scope>NUCLEOTIDE SEQUENCE [LARGE SCALE GENOMIC DNA]</scope>
    <source>
        <strain evidence="11 12">MIT 97-5075</strain>
    </source>
</reference>
<dbReference type="FunFam" id="3.40.309.10:FF:000005">
    <property type="entry name" value="1-pyrroline-5-carboxylate dehydrogenase 1"/>
    <property type="match status" value="1"/>
</dbReference>
<dbReference type="Gene3D" id="3.40.605.10">
    <property type="entry name" value="Aldehyde Dehydrogenase, Chain A, domain 1"/>
    <property type="match status" value="1"/>
</dbReference>
<dbReference type="Gene3D" id="3.40.309.10">
    <property type="entry name" value="Aldehyde Dehydrogenase, Chain A, domain 2"/>
    <property type="match status" value="1"/>
</dbReference>
<dbReference type="InterPro" id="IPR016162">
    <property type="entry name" value="Ald_DH_N"/>
</dbReference>
<feature type="active site" evidence="6">
    <location>
        <position position="763"/>
    </location>
</feature>
<gene>
    <name evidence="11" type="ORF">CQA66_02880</name>
</gene>
<comment type="catalytic activity">
    <reaction evidence="5">
        <text>L-glutamate 5-semialdehyde + NAD(+) + H2O = L-glutamate + NADH + 2 H(+)</text>
        <dbReference type="Rhea" id="RHEA:30235"/>
        <dbReference type="ChEBI" id="CHEBI:15377"/>
        <dbReference type="ChEBI" id="CHEBI:15378"/>
        <dbReference type="ChEBI" id="CHEBI:29985"/>
        <dbReference type="ChEBI" id="CHEBI:57540"/>
        <dbReference type="ChEBI" id="CHEBI:57945"/>
        <dbReference type="ChEBI" id="CHEBI:58066"/>
        <dbReference type="EC" id="1.2.1.88"/>
    </reaction>
</comment>
<feature type="domain" description="Proline dehydrogenase" evidence="10">
    <location>
        <begin position="127"/>
        <end position="418"/>
    </location>
</feature>
<organism evidence="11 12">
    <name type="scientific">Helicobacter aurati</name>
    <dbReference type="NCBI Taxonomy" id="137778"/>
    <lineage>
        <taxon>Bacteria</taxon>
        <taxon>Pseudomonadati</taxon>
        <taxon>Campylobacterota</taxon>
        <taxon>Epsilonproteobacteria</taxon>
        <taxon>Campylobacterales</taxon>
        <taxon>Helicobacteraceae</taxon>
        <taxon>Helicobacter</taxon>
    </lineage>
</organism>
<dbReference type="EMBL" id="NXLW01000004">
    <property type="protein sequence ID" value="RDU72850.1"/>
    <property type="molecule type" value="Genomic_DNA"/>
</dbReference>
<dbReference type="Proteomes" id="UP000256424">
    <property type="component" value="Unassembled WGS sequence"/>
</dbReference>
<proteinExistence type="inferred from homology"/>
<evidence type="ECO:0000256" key="8">
    <source>
        <dbReference type="RuleBase" id="RU003345"/>
    </source>
</evidence>
<dbReference type="PROSITE" id="PS00687">
    <property type="entry name" value="ALDEHYDE_DEHYDR_GLU"/>
    <property type="match status" value="1"/>
</dbReference>
<dbReference type="GO" id="GO:0004657">
    <property type="term" value="F:proline dehydrogenase activity"/>
    <property type="evidence" value="ECO:0007669"/>
    <property type="project" value="InterPro"/>
</dbReference>
<keyword evidence="3 8" id="KW-0560">Oxidoreductase</keyword>
<dbReference type="SUPFAM" id="SSF51730">
    <property type="entry name" value="FAD-linked oxidoreductase"/>
    <property type="match status" value="1"/>
</dbReference>
<dbReference type="PANTHER" id="PTHR42862">
    <property type="entry name" value="DELTA-1-PYRROLINE-5-CARBOXYLATE DEHYDROGENASE 1, ISOFORM A-RELATED"/>
    <property type="match status" value="1"/>
</dbReference>
<dbReference type="AlphaFoldDB" id="A0A3D8J6E6"/>
<evidence type="ECO:0000256" key="7">
    <source>
        <dbReference type="PROSITE-ProRule" id="PRU10007"/>
    </source>
</evidence>
<dbReference type="UniPathway" id="UPA00261">
    <property type="reaction ID" value="UER00373"/>
</dbReference>
<comment type="caution">
    <text evidence="11">The sequence shown here is derived from an EMBL/GenBank/DDBJ whole genome shotgun (WGS) entry which is preliminary data.</text>
</comment>
<evidence type="ECO:0000313" key="11">
    <source>
        <dbReference type="EMBL" id="RDU72850.1"/>
    </source>
</evidence>
<feature type="active site" evidence="6 7">
    <location>
        <position position="729"/>
    </location>
</feature>
<keyword evidence="12" id="KW-1185">Reference proteome</keyword>
<evidence type="ECO:0000256" key="1">
    <source>
        <dbReference type="ARBA" id="ARBA00004786"/>
    </source>
</evidence>
<protein>
    <recommendedName>
        <fullName evidence="2">L-glutamate gamma-semialdehyde dehydrogenase</fullName>
        <ecNumber evidence="2">1.2.1.88</ecNumber>
    </recommendedName>
</protein>
<evidence type="ECO:0000256" key="3">
    <source>
        <dbReference type="ARBA" id="ARBA00023002"/>
    </source>
</evidence>
<dbReference type="InterPro" id="IPR002872">
    <property type="entry name" value="Proline_DH_dom"/>
</dbReference>
<dbReference type="InterPro" id="IPR015590">
    <property type="entry name" value="Aldehyde_DH_dom"/>
</dbReference>
<evidence type="ECO:0000256" key="2">
    <source>
        <dbReference type="ARBA" id="ARBA00012884"/>
    </source>
</evidence>
<dbReference type="InterPro" id="IPR025703">
    <property type="entry name" value="Bifunct_PutA"/>
</dbReference>
<dbReference type="GO" id="GO:0003842">
    <property type="term" value="F:L-glutamate gamma-semialdehyde dehydrogenase activity"/>
    <property type="evidence" value="ECO:0007669"/>
    <property type="project" value="UniProtKB-EC"/>
</dbReference>
<evidence type="ECO:0000259" key="9">
    <source>
        <dbReference type="Pfam" id="PF00171"/>
    </source>
</evidence>
<keyword evidence="4" id="KW-0520">NAD</keyword>
<evidence type="ECO:0000256" key="6">
    <source>
        <dbReference type="PIRSR" id="PIRSR000197-1"/>
    </source>
</evidence>
<dbReference type="Gene3D" id="3.20.20.220">
    <property type="match status" value="1"/>
</dbReference>
<dbReference type="GO" id="GO:0009898">
    <property type="term" value="C:cytoplasmic side of plasma membrane"/>
    <property type="evidence" value="ECO:0007669"/>
    <property type="project" value="TreeGrafter"/>
</dbReference>
<dbReference type="PANTHER" id="PTHR42862:SF1">
    <property type="entry name" value="DELTA-1-PYRROLINE-5-CARBOXYLATE DEHYDROGENASE 2, ISOFORM A-RELATED"/>
    <property type="match status" value="1"/>
</dbReference>
<name>A0A3D8J6E6_9HELI</name>